<dbReference type="InterPro" id="IPR002110">
    <property type="entry name" value="Ankyrin_rpt"/>
</dbReference>
<dbReference type="Proteomes" id="UP000595662">
    <property type="component" value="Chromosome 2"/>
</dbReference>
<dbReference type="Gene3D" id="1.25.40.20">
    <property type="entry name" value="Ankyrin repeat-containing domain"/>
    <property type="match status" value="1"/>
</dbReference>
<evidence type="ECO:0000313" key="4">
    <source>
        <dbReference type="Proteomes" id="UP000595662"/>
    </source>
</evidence>
<protein>
    <submittedName>
        <fullName evidence="3">Ankyrin repeat protein</fullName>
    </submittedName>
</protein>
<accession>A0A7T6XJW5</accession>
<dbReference type="SUPFAM" id="SSF48403">
    <property type="entry name" value="Ankyrin repeat"/>
    <property type="match status" value="1"/>
</dbReference>
<keyword evidence="2" id="KW-0040">ANK repeat</keyword>
<proteinExistence type="predicted"/>
<dbReference type="SMART" id="SM00248">
    <property type="entry name" value="ANK"/>
    <property type="match status" value="6"/>
</dbReference>
<evidence type="ECO:0000256" key="2">
    <source>
        <dbReference type="ARBA" id="ARBA00023043"/>
    </source>
</evidence>
<dbReference type="PANTHER" id="PTHR24198">
    <property type="entry name" value="ANKYRIN REPEAT AND PROTEIN KINASE DOMAIN-CONTAINING PROTEIN"/>
    <property type="match status" value="1"/>
</dbReference>
<dbReference type="RefSeq" id="XP_014535522.2">
    <property type="nucleotide sequence ID" value="XM_014680036.2"/>
</dbReference>
<dbReference type="KEGG" id="pdp:PDIP_36900"/>
<keyword evidence="1" id="KW-0677">Repeat</keyword>
<dbReference type="Pfam" id="PF12796">
    <property type="entry name" value="Ank_2"/>
    <property type="match status" value="1"/>
</dbReference>
<organism evidence="3 4">
    <name type="scientific">Penicillium digitatum</name>
    <name type="common">Green mold</name>
    <dbReference type="NCBI Taxonomy" id="36651"/>
    <lineage>
        <taxon>Eukaryota</taxon>
        <taxon>Fungi</taxon>
        <taxon>Dikarya</taxon>
        <taxon>Ascomycota</taxon>
        <taxon>Pezizomycotina</taxon>
        <taxon>Eurotiomycetes</taxon>
        <taxon>Eurotiomycetidae</taxon>
        <taxon>Eurotiales</taxon>
        <taxon>Aspergillaceae</taxon>
        <taxon>Penicillium</taxon>
    </lineage>
</organism>
<dbReference type="VEuPathDB" id="FungiDB:PDIP_36900"/>
<evidence type="ECO:0000313" key="3">
    <source>
        <dbReference type="EMBL" id="QQK42504.1"/>
    </source>
</evidence>
<gene>
    <name evidence="3" type="ORF">Pdw03_6405</name>
</gene>
<dbReference type="PANTHER" id="PTHR24198:SF165">
    <property type="entry name" value="ANKYRIN REPEAT-CONTAINING PROTEIN-RELATED"/>
    <property type="match status" value="1"/>
</dbReference>
<dbReference type="InterPro" id="IPR036770">
    <property type="entry name" value="Ankyrin_rpt-contain_sf"/>
</dbReference>
<dbReference type="EMBL" id="CP060775">
    <property type="protein sequence ID" value="QQK42504.1"/>
    <property type="molecule type" value="Genomic_DNA"/>
</dbReference>
<dbReference type="AlphaFoldDB" id="A0A7T6XJW5"/>
<dbReference type="GeneID" id="26232008"/>
<name>A0A7T6XJW5_PENDI</name>
<reference evidence="3 4" key="1">
    <citation type="submission" date="2020-08" db="EMBL/GenBank/DDBJ databases">
        <title>The completed genome sequence of the pathogenic ascomycete fungus Penicillium digitatum.</title>
        <authorList>
            <person name="Wang M."/>
        </authorList>
    </citation>
    <scope>NUCLEOTIDE SEQUENCE [LARGE SCALE GENOMIC DNA]</scope>
    <source>
        <strain evidence="3 4">PdW03</strain>
    </source>
</reference>
<evidence type="ECO:0000256" key="1">
    <source>
        <dbReference type="ARBA" id="ARBA00022737"/>
    </source>
</evidence>
<sequence length="373" mass="42072">MALVHLPTELILMIESNLNSQQDRNAFICTSPHFALMFDDKLYKHNSPHEHAYVVLWAAQRGLAGTIRKCLKAGAKIPRRDRFRSHLADRDAPESLKVIPRHPKSHPLTAAAAIGSNSCVCLLLKQGVSPNLLDEHYETPMRQAAGNGHVHIVKRLLFHDPSLFEGAFKLRRPLKLAAARGHLPVLKVLFSFLKYGDQSLTVKDAAQIILYEGLWHCKESVVRYALEKGADVNDDNSEFSLRFAPDLRPEDSSEMVSRKRLIQSSKAREIIRGTSTPGWSYEVPNTLHAALIGGDADLIQLIIAHDFEIARVKQIIRDACFRANTELISRMTKFGITLTSKMFHEFLNGADPLWKNFMKTNIDKIEEELCLKP</sequence>